<reference evidence="1 2" key="1">
    <citation type="submission" date="2010-05" db="EMBL/GenBank/DDBJ databases">
        <title>The Genome Sequence of Thecamonas trahens ATCC 50062.</title>
        <authorList>
            <consortium name="The Broad Institute Genome Sequencing Platform"/>
            <person name="Russ C."/>
            <person name="Cuomo C."/>
            <person name="Shea T."/>
            <person name="Young S.K."/>
            <person name="Zeng Q."/>
            <person name="Koehrsen M."/>
            <person name="Haas B."/>
            <person name="Borodovsky M."/>
            <person name="Guigo R."/>
            <person name="Alvarado L."/>
            <person name="Berlin A."/>
            <person name="Bochicchio J."/>
            <person name="Borenstein D."/>
            <person name="Chapman S."/>
            <person name="Chen Z."/>
            <person name="Freedman E."/>
            <person name="Gellesch M."/>
            <person name="Goldberg J."/>
            <person name="Griggs A."/>
            <person name="Gujja S."/>
            <person name="Heilman E."/>
            <person name="Heiman D."/>
            <person name="Hepburn T."/>
            <person name="Howarth C."/>
            <person name="Jen D."/>
            <person name="Larson L."/>
            <person name="Mehta T."/>
            <person name="Park D."/>
            <person name="Pearson M."/>
            <person name="Roberts A."/>
            <person name="Saif S."/>
            <person name="Shenoy N."/>
            <person name="Sisk P."/>
            <person name="Stolte C."/>
            <person name="Sykes S."/>
            <person name="Thomson T."/>
            <person name="Walk T."/>
            <person name="White J."/>
            <person name="Yandava C."/>
            <person name="Burger G."/>
            <person name="Gray M.W."/>
            <person name="Holland P.W.H."/>
            <person name="King N."/>
            <person name="Lang F.B.F."/>
            <person name="Roger A.J."/>
            <person name="Ruiz-Trillo I."/>
            <person name="Lander E."/>
            <person name="Nusbaum C."/>
        </authorList>
    </citation>
    <scope>NUCLEOTIDE SEQUENCE [LARGE SCALE GENOMIC DNA]</scope>
    <source>
        <strain evidence="1 2">ATCC 50062</strain>
    </source>
</reference>
<dbReference type="GeneID" id="25562107"/>
<dbReference type="Proteomes" id="UP000054408">
    <property type="component" value="Unassembled WGS sequence"/>
</dbReference>
<dbReference type="EMBL" id="GL349441">
    <property type="protein sequence ID" value="KNC56458.1"/>
    <property type="molecule type" value="Genomic_DNA"/>
</dbReference>
<protein>
    <submittedName>
        <fullName evidence="1">Uncharacterized protein</fullName>
    </submittedName>
</protein>
<name>A0A0L0DY28_THETB</name>
<proteinExistence type="predicted"/>
<organism evidence="1 2">
    <name type="scientific">Thecamonas trahens ATCC 50062</name>
    <dbReference type="NCBI Taxonomy" id="461836"/>
    <lineage>
        <taxon>Eukaryota</taxon>
        <taxon>Apusozoa</taxon>
        <taxon>Apusomonadida</taxon>
        <taxon>Apusomonadidae</taxon>
        <taxon>Thecamonas</taxon>
    </lineage>
</organism>
<evidence type="ECO:0000313" key="2">
    <source>
        <dbReference type="Proteomes" id="UP000054408"/>
    </source>
</evidence>
<evidence type="ECO:0000313" key="1">
    <source>
        <dbReference type="EMBL" id="KNC56458.1"/>
    </source>
</evidence>
<accession>A0A0L0DY28</accession>
<dbReference type="AlphaFoldDB" id="A0A0L0DY28"/>
<dbReference type="RefSeq" id="XP_013760968.1">
    <property type="nucleotide sequence ID" value="XM_013905514.1"/>
</dbReference>
<sequence>MDVCMRWWVWCCCCGCCRRNARVSPLHDPSWDTSLAGLTRAYLWAGSQPAAPLPPLPPRAWAPVLAVDGYALAAAMAHLAPRHDPVLLHESAERRVPWLASGQEGSSRQSVSVKALGKAPKSRWCRVDAPRMALAVFPLGLAARRSWASFLWAMIDGDVLACVYWAVDGDQGIPHARALLRTFAPFLALRPLVVLVSSPPGVRLNVAGVRSNLGLDQLGLLHVDVVRVAEAIERM</sequence>
<gene>
    <name evidence="1" type="ORF">AMSG_02427</name>
</gene>
<keyword evidence="2" id="KW-1185">Reference proteome</keyword>